<accession>A0A553QMN1</accession>
<dbReference type="AlphaFoldDB" id="A0A553QMN1"/>
<dbReference type="Proteomes" id="UP000316079">
    <property type="component" value="Unassembled WGS sequence"/>
</dbReference>
<proteinExistence type="predicted"/>
<reference evidence="1 2" key="1">
    <citation type="journal article" date="2019" name="Sci. Data">
        <title>Hybrid genome assembly and annotation of Danionella translucida.</title>
        <authorList>
            <person name="Kadobianskyi M."/>
            <person name="Schulze L."/>
            <person name="Schuelke M."/>
            <person name="Judkewitz B."/>
        </authorList>
    </citation>
    <scope>NUCLEOTIDE SEQUENCE [LARGE SCALE GENOMIC DNA]</scope>
    <source>
        <strain evidence="1 2">Bolton</strain>
    </source>
</reference>
<protein>
    <submittedName>
        <fullName evidence="1">Uncharacterized protein</fullName>
    </submittedName>
</protein>
<evidence type="ECO:0000313" key="2">
    <source>
        <dbReference type="Proteomes" id="UP000316079"/>
    </source>
</evidence>
<sequence length="208" mass="23350">MDPYQLKTNTAQLFAILIMRCSNSGLPSGGASTFKPALALSFSQLFHQRDVSKTTLFNVYLEQSQNINLLSEQNEHGYEEMTAHRGFLFSRMSAAETYTKEIYHQYLSGPSARHISNASLLYLNTSLFGPYQTNDLPPDLMAEGLAGDFDDVILKGCWCLMSSWRFEKIDFHFKVNITGTSATLGFTSSEEHLIGSQKEQTDFAELNC</sequence>
<name>A0A553QMN1_9TELE</name>
<comment type="caution">
    <text evidence="1">The sequence shown here is derived from an EMBL/GenBank/DDBJ whole genome shotgun (WGS) entry which is preliminary data.</text>
</comment>
<dbReference type="EMBL" id="SRMA01025770">
    <property type="protein sequence ID" value="TRY91187.1"/>
    <property type="molecule type" value="Genomic_DNA"/>
</dbReference>
<gene>
    <name evidence="1" type="ORF">DNTS_006112</name>
</gene>
<keyword evidence="2" id="KW-1185">Reference proteome</keyword>
<organism evidence="1 2">
    <name type="scientific">Danionella cerebrum</name>
    <dbReference type="NCBI Taxonomy" id="2873325"/>
    <lineage>
        <taxon>Eukaryota</taxon>
        <taxon>Metazoa</taxon>
        <taxon>Chordata</taxon>
        <taxon>Craniata</taxon>
        <taxon>Vertebrata</taxon>
        <taxon>Euteleostomi</taxon>
        <taxon>Actinopterygii</taxon>
        <taxon>Neopterygii</taxon>
        <taxon>Teleostei</taxon>
        <taxon>Ostariophysi</taxon>
        <taxon>Cypriniformes</taxon>
        <taxon>Danionidae</taxon>
        <taxon>Danioninae</taxon>
        <taxon>Danionella</taxon>
    </lineage>
</organism>
<evidence type="ECO:0000313" key="1">
    <source>
        <dbReference type="EMBL" id="TRY91187.1"/>
    </source>
</evidence>